<dbReference type="RefSeq" id="XP_052107276.1">
    <property type="nucleotide sequence ID" value="XM_052251316.1"/>
</dbReference>
<reference evidence="2" key="2">
    <citation type="submission" date="2025-08" db="UniProtKB">
        <authorList>
            <consortium name="RefSeq"/>
        </authorList>
    </citation>
    <scope>IDENTIFICATION</scope>
    <source>
        <tissue evidence="2">Whole plant</tissue>
    </source>
</reference>
<gene>
    <name evidence="2" type="primary">LOC127739768</name>
</gene>
<protein>
    <submittedName>
        <fullName evidence="2">Uncharacterized protein LOC127739768 isoform X2</fullName>
    </submittedName>
</protein>
<accession>A0A9C6SZZ2</accession>
<dbReference type="Proteomes" id="UP000515211">
    <property type="component" value="Chromosome 6"/>
</dbReference>
<organism evidence="1 2">
    <name type="scientific">Arachis duranensis</name>
    <name type="common">Wild peanut</name>
    <dbReference type="NCBI Taxonomy" id="130453"/>
    <lineage>
        <taxon>Eukaryota</taxon>
        <taxon>Viridiplantae</taxon>
        <taxon>Streptophyta</taxon>
        <taxon>Embryophyta</taxon>
        <taxon>Tracheophyta</taxon>
        <taxon>Spermatophyta</taxon>
        <taxon>Magnoliopsida</taxon>
        <taxon>eudicotyledons</taxon>
        <taxon>Gunneridae</taxon>
        <taxon>Pentapetalae</taxon>
        <taxon>rosids</taxon>
        <taxon>fabids</taxon>
        <taxon>Fabales</taxon>
        <taxon>Fabaceae</taxon>
        <taxon>Papilionoideae</taxon>
        <taxon>50 kb inversion clade</taxon>
        <taxon>dalbergioids sensu lato</taxon>
        <taxon>Dalbergieae</taxon>
        <taxon>Pterocarpus clade</taxon>
        <taxon>Arachis</taxon>
    </lineage>
</organism>
<name>A0A9C6SZZ2_ARADU</name>
<reference evidence="1" key="1">
    <citation type="journal article" date="2016" name="Nat. Genet.">
        <title>The genome sequences of Arachis duranensis and Arachis ipaensis, the diploid ancestors of cultivated peanut.</title>
        <authorList>
            <person name="Bertioli D.J."/>
            <person name="Cannon S.B."/>
            <person name="Froenicke L."/>
            <person name="Huang G."/>
            <person name="Farmer A.D."/>
            <person name="Cannon E.K."/>
            <person name="Liu X."/>
            <person name="Gao D."/>
            <person name="Clevenger J."/>
            <person name="Dash S."/>
            <person name="Ren L."/>
            <person name="Moretzsohn M.C."/>
            <person name="Shirasawa K."/>
            <person name="Huang W."/>
            <person name="Vidigal B."/>
            <person name="Abernathy B."/>
            <person name="Chu Y."/>
            <person name="Niederhuth C.E."/>
            <person name="Umale P."/>
            <person name="Araujo A.C."/>
            <person name="Kozik A."/>
            <person name="Kim K.D."/>
            <person name="Burow M.D."/>
            <person name="Varshney R.K."/>
            <person name="Wang X."/>
            <person name="Zhang X."/>
            <person name="Barkley N."/>
            <person name="Guimaraes P.M."/>
            <person name="Isobe S."/>
            <person name="Guo B."/>
            <person name="Liao B."/>
            <person name="Stalker H.T."/>
            <person name="Schmitz R.J."/>
            <person name="Scheffler B.E."/>
            <person name="Leal-Bertioli S.C."/>
            <person name="Xun X."/>
            <person name="Jackson S.A."/>
            <person name="Michelmore R."/>
            <person name="Ozias-Akins P."/>
        </authorList>
    </citation>
    <scope>NUCLEOTIDE SEQUENCE [LARGE SCALE GENOMIC DNA]</scope>
    <source>
        <strain evidence="1">cv. V14167</strain>
    </source>
</reference>
<keyword evidence="1" id="KW-1185">Reference proteome</keyword>
<evidence type="ECO:0000313" key="2">
    <source>
        <dbReference type="RefSeq" id="XP_052107276.1"/>
    </source>
</evidence>
<sequence>MWVSVTIAGFRSPLLLEVAVGLPLNRFGDHRCFSSAVLSSFRSRRKESVNEFGLWFQHVEYYYSIQPFFHSHLAAPSTLLYYIHRHRSPLLPPATLAPLATTSFSLFRRGVFFLSIPAFACLLPPLCCSPRCIPLLHHLFDARIYWRA</sequence>
<proteinExistence type="predicted"/>
<evidence type="ECO:0000313" key="1">
    <source>
        <dbReference type="Proteomes" id="UP000515211"/>
    </source>
</evidence>
<dbReference type="AlphaFoldDB" id="A0A9C6SZZ2"/>
<dbReference type="GeneID" id="127739768"/>